<reference evidence="1" key="1">
    <citation type="submission" date="2013-12" db="EMBL/GenBank/DDBJ databases">
        <title>The Genome Sequence of Aphanomyces invadans NJM9701.</title>
        <authorList>
            <consortium name="The Broad Institute Genomics Platform"/>
            <person name="Russ C."/>
            <person name="Tyler B."/>
            <person name="van West P."/>
            <person name="Dieguez-Uribeondo J."/>
            <person name="Young S.K."/>
            <person name="Zeng Q."/>
            <person name="Gargeya S."/>
            <person name="Fitzgerald M."/>
            <person name="Abouelleil A."/>
            <person name="Alvarado L."/>
            <person name="Chapman S.B."/>
            <person name="Gainer-Dewar J."/>
            <person name="Goldberg J."/>
            <person name="Griggs A."/>
            <person name="Gujja S."/>
            <person name="Hansen M."/>
            <person name="Howarth C."/>
            <person name="Imamovic A."/>
            <person name="Ireland A."/>
            <person name="Larimer J."/>
            <person name="McCowan C."/>
            <person name="Murphy C."/>
            <person name="Pearson M."/>
            <person name="Poon T.W."/>
            <person name="Priest M."/>
            <person name="Roberts A."/>
            <person name="Saif S."/>
            <person name="Shea T."/>
            <person name="Sykes S."/>
            <person name="Wortman J."/>
            <person name="Nusbaum C."/>
            <person name="Birren B."/>
        </authorList>
    </citation>
    <scope>NUCLEOTIDE SEQUENCE [LARGE SCALE GENOMIC DNA]</scope>
    <source>
        <strain evidence="1">NJM9701</strain>
    </source>
</reference>
<dbReference type="PANTHER" id="PTHR44675">
    <property type="entry name" value="PAK1 INTERACTING PROTEIN 1"/>
    <property type="match status" value="1"/>
</dbReference>
<accession>A0A024TB12</accession>
<dbReference type="Gene3D" id="2.130.10.10">
    <property type="entry name" value="YVTN repeat-like/Quinoprotein amine dehydrogenase"/>
    <property type="match status" value="1"/>
</dbReference>
<dbReference type="InterPro" id="IPR015943">
    <property type="entry name" value="WD40/YVTN_repeat-like_dom_sf"/>
</dbReference>
<gene>
    <name evidence="1" type="ORF">H310_14707</name>
</gene>
<dbReference type="SUPFAM" id="SSF50998">
    <property type="entry name" value="Quinoprotein alcohol dehydrogenase-like"/>
    <property type="match status" value="1"/>
</dbReference>
<dbReference type="InterPro" id="IPR011047">
    <property type="entry name" value="Quinoprotein_ADH-like_sf"/>
</dbReference>
<dbReference type="VEuPathDB" id="FungiDB:H310_14707"/>
<dbReference type="Pfam" id="PF00400">
    <property type="entry name" value="WD40"/>
    <property type="match status" value="2"/>
</dbReference>
<dbReference type="RefSeq" id="XP_008880833.1">
    <property type="nucleotide sequence ID" value="XM_008882611.1"/>
</dbReference>
<sequence>MGHCSRKLGGLAAHPTNHEMCSVGDDQSIRVWDLIHHRNLRMVNLDAPARSCMYSPDGVSLVVGAQDNSIYIYDVPNEYAKRATFTKHKRVWDLYRHRCVLKMALDTASRAVAIGTRRMVRS</sequence>
<dbReference type="OrthoDB" id="10264588at2759"/>
<dbReference type="AlphaFoldDB" id="A0A024TB12"/>
<dbReference type="STRING" id="157072.A0A024TB12"/>
<proteinExistence type="predicted"/>
<dbReference type="EMBL" id="KI914033">
    <property type="protein sequence ID" value="ETV90517.1"/>
    <property type="molecule type" value="Genomic_DNA"/>
</dbReference>
<dbReference type="SMART" id="SM00320">
    <property type="entry name" value="WD40"/>
    <property type="match status" value="2"/>
</dbReference>
<dbReference type="PANTHER" id="PTHR44675:SF1">
    <property type="entry name" value="P21-ACTIVATED PROTEIN KINASE-INTERACTING PROTEIN 1"/>
    <property type="match status" value="1"/>
</dbReference>
<evidence type="ECO:0000313" key="1">
    <source>
        <dbReference type="EMBL" id="ETV90517.1"/>
    </source>
</evidence>
<name>A0A024TB12_9STRA</name>
<dbReference type="InterPro" id="IPR051959">
    <property type="entry name" value="PAK1-Kinase_Regulator"/>
</dbReference>
<organism evidence="1">
    <name type="scientific">Aphanomyces invadans</name>
    <dbReference type="NCBI Taxonomy" id="157072"/>
    <lineage>
        <taxon>Eukaryota</taxon>
        <taxon>Sar</taxon>
        <taxon>Stramenopiles</taxon>
        <taxon>Oomycota</taxon>
        <taxon>Saprolegniomycetes</taxon>
        <taxon>Saprolegniales</taxon>
        <taxon>Verrucalvaceae</taxon>
        <taxon>Aphanomyces</taxon>
    </lineage>
</organism>
<dbReference type="InterPro" id="IPR001680">
    <property type="entry name" value="WD40_rpt"/>
</dbReference>
<dbReference type="GeneID" id="20091757"/>
<protein>
    <recommendedName>
        <fullName evidence="2">Anaphase-promoting complex subunit 4 WD40 domain-containing protein</fullName>
    </recommendedName>
</protein>
<evidence type="ECO:0008006" key="2">
    <source>
        <dbReference type="Google" id="ProtNLM"/>
    </source>
</evidence>